<organism evidence="1 2">
    <name type="scientific">Flemingia macrophylla</name>
    <dbReference type="NCBI Taxonomy" id="520843"/>
    <lineage>
        <taxon>Eukaryota</taxon>
        <taxon>Viridiplantae</taxon>
        <taxon>Streptophyta</taxon>
        <taxon>Embryophyta</taxon>
        <taxon>Tracheophyta</taxon>
        <taxon>Spermatophyta</taxon>
        <taxon>Magnoliopsida</taxon>
        <taxon>eudicotyledons</taxon>
        <taxon>Gunneridae</taxon>
        <taxon>Pentapetalae</taxon>
        <taxon>rosids</taxon>
        <taxon>fabids</taxon>
        <taxon>Fabales</taxon>
        <taxon>Fabaceae</taxon>
        <taxon>Papilionoideae</taxon>
        <taxon>50 kb inversion clade</taxon>
        <taxon>NPAAA clade</taxon>
        <taxon>indigoferoid/millettioid clade</taxon>
        <taxon>Phaseoleae</taxon>
        <taxon>Flemingia</taxon>
    </lineage>
</organism>
<dbReference type="EMBL" id="JBGMDY010000006">
    <property type="protein sequence ID" value="KAL2329982.1"/>
    <property type="molecule type" value="Genomic_DNA"/>
</dbReference>
<proteinExistence type="predicted"/>
<evidence type="ECO:0000313" key="1">
    <source>
        <dbReference type="EMBL" id="KAL2329982.1"/>
    </source>
</evidence>
<accession>A0ABD1M2G1</accession>
<sequence>MGKYMITRANMEVAVSRVTNALHNARGGAARPNTTSPACFSVRSAARSAYVCPRGIMVIKLCALATTIGRPRREDPSALELQLHQWLLSYNISIISFLGAVECTSLLP</sequence>
<protein>
    <submittedName>
        <fullName evidence="1">Uncharacterized protein</fullName>
    </submittedName>
</protein>
<comment type="caution">
    <text evidence="1">The sequence shown here is derived from an EMBL/GenBank/DDBJ whole genome shotgun (WGS) entry which is preliminary data.</text>
</comment>
<evidence type="ECO:0000313" key="2">
    <source>
        <dbReference type="Proteomes" id="UP001603857"/>
    </source>
</evidence>
<keyword evidence="2" id="KW-1185">Reference proteome</keyword>
<name>A0ABD1M2G1_9FABA</name>
<dbReference type="AlphaFoldDB" id="A0ABD1M2G1"/>
<dbReference type="Proteomes" id="UP001603857">
    <property type="component" value="Unassembled WGS sequence"/>
</dbReference>
<reference evidence="1 2" key="1">
    <citation type="submission" date="2024-08" db="EMBL/GenBank/DDBJ databases">
        <title>Insights into the chromosomal genome structure of Flemingia macrophylla.</title>
        <authorList>
            <person name="Ding Y."/>
            <person name="Zhao Y."/>
            <person name="Bi W."/>
            <person name="Wu M."/>
            <person name="Zhao G."/>
            <person name="Gong Y."/>
            <person name="Li W."/>
            <person name="Zhang P."/>
        </authorList>
    </citation>
    <scope>NUCLEOTIDE SEQUENCE [LARGE SCALE GENOMIC DNA]</scope>
    <source>
        <strain evidence="1">DYQJB</strain>
        <tissue evidence="1">Leaf</tissue>
    </source>
</reference>
<gene>
    <name evidence="1" type="ORF">Fmac_017563</name>
</gene>